<dbReference type="PANTHER" id="PTHR31890:SF24">
    <property type="entry name" value="PLANT INVERTASE_PECTIN METHYLESTERASE INHIBITOR PROTEIN"/>
    <property type="match status" value="1"/>
</dbReference>
<name>A0A1S2XZN6_CICAR</name>
<evidence type="ECO:0000313" key="4">
    <source>
        <dbReference type="RefSeq" id="XP_004496447.1"/>
    </source>
</evidence>
<evidence type="ECO:0000313" key="3">
    <source>
        <dbReference type="Proteomes" id="UP000087171"/>
    </source>
</evidence>
<keyword evidence="3" id="KW-1185">Reference proteome</keyword>
<protein>
    <submittedName>
        <fullName evidence="4">Uncharacterized protein LOC101515541</fullName>
    </submittedName>
</protein>
<gene>
    <name evidence="4" type="primary">LOC101515541</name>
</gene>
<dbReference type="OrthoDB" id="1094634at2759"/>
<dbReference type="InterPro" id="IPR035513">
    <property type="entry name" value="Invertase/methylesterase_inhib"/>
</dbReference>
<dbReference type="STRING" id="3827.A0A1S2XZN6"/>
<dbReference type="NCBIfam" id="TIGR01614">
    <property type="entry name" value="PME_inhib"/>
    <property type="match status" value="1"/>
</dbReference>
<dbReference type="GO" id="GO:0004857">
    <property type="term" value="F:enzyme inhibitor activity"/>
    <property type="evidence" value="ECO:0007669"/>
    <property type="project" value="InterPro"/>
</dbReference>
<proteinExistence type="predicted"/>
<sequence length="174" mass="18280">MNSSTICSLFLGLILISQSANAKGHGGGLVVTICKGATDRAACENILGSNSEISHAKSFSQLSKEVLEFAYNQAVEGQNFLKGLAQANNCPALTQCAHFDYDGAVMSFKSALAELTEDPQTANYDAKVAGDGPSQCDRGLASAQIVNPEVTALNRQILLLSEFAFLATSQLSSN</sequence>
<feature type="domain" description="Pectinesterase inhibitor" evidence="2">
    <location>
        <begin position="29"/>
        <end position="151"/>
    </location>
</feature>
<dbReference type="eggNOG" id="ENOG502S7NT">
    <property type="taxonomic scope" value="Eukaryota"/>
</dbReference>
<dbReference type="InterPro" id="IPR006501">
    <property type="entry name" value="Pectinesterase_inhib_dom"/>
</dbReference>
<dbReference type="PaxDb" id="3827-XP_004496447.1"/>
<dbReference type="Pfam" id="PF04043">
    <property type="entry name" value="PMEI"/>
    <property type="match status" value="1"/>
</dbReference>
<dbReference type="RefSeq" id="XP_004496447.1">
    <property type="nucleotide sequence ID" value="XM_004496390.3"/>
</dbReference>
<dbReference type="GeneID" id="101515541"/>
<evidence type="ECO:0000259" key="2">
    <source>
        <dbReference type="Pfam" id="PF04043"/>
    </source>
</evidence>
<dbReference type="PANTHER" id="PTHR31890">
    <property type="entry name" value="PLANT INVERTASE/PECTIN METHYLESTERASE INHIBITOR SUPERFAMILY PROTEIN"/>
    <property type="match status" value="1"/>
</dbReference>
<evidence type="ECO:0000256" key="1">
    <source>
        <dbReference type="SAM" id="SignalP"/>
    </source>
</evidence>
<dbReference type="Gene3D" id="1.20.140.40">
    <property type="entry name" value="Invertase/pectin methylesterase inhibitor family protein"/>
    <property type="match status" value="1"/>
</dbReference>
<dbReference type="SUPFAM" id="SSF101148">
    <property type="entry name" value="Plant invertase/pectin methylesterase inhibitor"/>
    <property type="match status" value="1"/>
</dbReference>
<reference evidence="3" key="1">
    <citation type="journal article" date="2013" name="Nat. Biotechnol.">
        <title>Draft genome sequence of chickpea (Cicer arietinum) provides a resource for trait improvement.</title>
        <authorList>
            <person name="Varshney R.K."/>
            <person name="Song C."/>
            <person name="Saxena R.K."/>
            <person name="Azam S."/>
            <person name="Yu S."/>
            <person name="Sharpe A.G."/>
            <person name="Cannon S."/>
            <person name="Baek J."/>
            <person name="Rosen B.D."/>
            <person name="Tar'an B."/>
            <person name="Millan T."/>
            <person name="Zhang X."/>
            <person name="Ramsay L.D."/>
            <person name="Iwata A."/>
            <person name="Wang Y."/>
            <person name="Nelson W."/>
            <person name="Farmer A.D."/>
            <person name="Gaur P.M."/>
            <person name="Soderlund C."/>
            <person name="Penmetsa R.V."/>
            <person name="Xu C."/>
            <person name="Bharti A.K."/>
            <person name="He W."/>
            <person name="Winter P."/>
            <person name="Zhao S."/>
            <person name="Hane J.K."/>
            <person name="Carrasquilla-Garcia N."/>
            <person name="Condie J.A."/>
            <person name="Upadhyaya H.D."/>
            <person name="Luo M.C."/>
            <person name="Thudi M."/>
            <person name="Gowda C.L."/>
            <person name="Singh N.P."/>
            <person name="Lichtenzveig J."/>
            <person name="Gali K.K."/>
            <person name="Rubio J."/>
            <person name="Nadarajan N."/>
            <person name="Dolezel J."/>
            <person name="Bansal K.C."/>
            <person name="Xu X."/>
            <person name="Edwards D."/>
            <person name="Zhang G."/>
            <person name="Kahl G."/>
            <person name="Gil J."/>
            <person name="Singh K.B."/>
            <person name="Datta S.K."/>
            <person name="Jackson S.A."/>
            <person name="Wang J."/>
            <person name="Cook D.R."/>
        </authorList>
    </citation>
    <scope>NUCLEOTIDE SEQUENCE [LARGE SCALE GENOMIC DNA]</scope>
    <source>
        <strain evidence="3">cv. CDC Frontier</strain>
    </source>
</reference>
<feature type="signal peptide" evidence="1">
    <location>
        <begin position="1"/>
        <end position="22"/>
    </location>
</feature>
<dbReference type="KEGG" id="cam:101515541"/>
<feature type="chain" id="PRO_5010280666" evidence="1">
    <location>
        <begin position="23"/>
        <end position="174"/>
    </location>
</feature>
<reference evidence="4" key="2">
    <citation type="submission" date="2025-08" db="UniProtKB">
        <authorList>
            <consortium name="RefSeq"/>
        </authorList>
    </citation>
    <scope>IDENTIFICATION</scope>
    <source>
        <tissue evidence="4">Etiolated seedlings</tissue>
    </source>
</reference>
<organism evidence="3 4">
    <name type="scientific">Cicer arietinum</name>
    <name type="common">Chickpea</name>
    <name type="synonym">Garbanzo</name>
    <dbReference type="NCBI Taxonomy" id="3827"/>
    <lineage>
        <taxon>Eukaryota</taxon>
        <taxon>Viridiplantae</taxon>
        <taxon>Streptophyta</taxon>
        <taxon>Embryophyta</taxon>
        <taxon>Tracheophyta</taxon>
        <taxon>Spermatophyta</taxon>
        <taxon>Magnoliopsida</taxon>
        <taxon>eudicotyledons</taxon>
        <taxon>Gunneridae</taxon>
        <taxon>Pentapetalae</taxon>
        <taxon>rosids</taxon>
        <taxon>fabids</taxon>
        <taxon>Fabales</taxon>
        <taxon>Fabaceae</taxon>
        <taxon>Papilionoideae</taxon>
        <taxon>50 kb inversion clade</taxon>
        <taxon>NPAAA clade</taxon>
        <taxon>Hologalegina</taxon>
        <taxon>IRL clade</taxon>
        <taxon>Cicereae</taxon>
        <taxon>Cicer</taxon>
    </lineage>
</organism>
<dbReference type="Proteomes" id="UP000087171">
    <property type="component" value="Chromosome Ca4"/>
</dbReference>
<keyword evidence="1" id="KW-0732">Signal</keyword>
<dbReference type="AlphaFoldDB" id="A0A1S2XZN6"/>
<accession>A0A1S2XZN6</accession>